<evidence type="ECO:0000313" key="2">
    <source>
        <dbReference type="EMBL" id="CAB4945565.1"/>
    </source>
</evidence>
<evidence type="ECO:0000313" key="1">
    <source>
        <dbReference type="EMBL" id="CAB4614413.1"/>
    </source>
</evidence>
<dbReference type="AlphaFoldDB" id="A0A6J7JQL4"/>
<dbReference type="EMBL" id="CAEZUO010000086">
    <property type="protein sequence ID" value="CAB4614413.1"/>
    <property type="molecule type" value="Genomic_DNA"/>
</dbReference>
<name>A0A6J7JQL4_9ZZZZ</name>
<proteinExistence type="predicted"/>
<organism evidence="2">
    <name type="scientific">freshwater metagenome</name>
    <dbReference type="NCBI Taxonomy" id="449393"/>
    <lineage>
        <taxon>unclassified sequences</taxon>
        <taxon>metagenomes</taxon>
        <taxon>ecological metagenomes</taxon>
    </lineage>
</organism>
<gene>
    <name evidence="1" type="ORF">UFOPK1827_01504</name>
    <name evidence="2" type="ORF">UFOPK3708_01699</name>
</gene>
<accession>A0A6J7JQL4</accession>
<sequence>MVFSNAVTLSSQVVVVGFGRELYLKTNIGRQHSTIRETNALVPKELDRVAVLGNSITNEFSSRDWRAVRGYQVFRAERQEVIDSIKQDPWISIFLAADGKNIEQNWPHQVVDCDLQGREPIGDGVVRI</sequence>
<reference evidence="2" key="1">
    <citation type="submission" date="2020-05" db="EMBL/GenBank/DDBJ databases">
        <authorList>
            <person name="Chiriac C."/>
            <person name="Salcher M."/>
            <person name="Ghai R."/>
            <person name="Kavagutti S V."/>
        </authorList>
    </citation>
    <scope>NUCLEOTIDE SEQUENCE</scope>
</reference>
<protein>
    <submittedName>
        <fullName evidence="2">Unannotated protein</fullName>
    </submittedName>
</protein>
<dbReference type="EMBL" id="CAFBNA010000146">
    <property type="protein sequence ID" value="CAB4945565.1"/>
    <property type="molecule type" value="Genomic_DNA"/>
</dbReference>